<keyword evidence="3" id="KW-0106">Calcium</keyword>
<evidence type="ECO:0000313" key="4">
    <source>
        <dbReference type="EMBL" id="GKT23568.1"/>
    </source>
</evidence>
<dbReference type="InterPro" id="IPR011992">
    <property type="entry name" value="EF-hand-dom_pair"/>
</dbReference>
<dbReference type="InterPro" id="IPR018247">
    <property type="entry name" value="EF_Hand_1_Ca_BS"/>
</dbReference>
<keyword evidence="5" id="KW-1185">Reference proteome</keyword>
<keyword evidence="2" id="KW-0963">Cytoplasm</keyword>
<name>A0ABQ5K4C5_9EUKA</name>
<evidence type="ECO:0000313" key="5">
    <source>
        <dbReference type="Proteomes" id="UP001057375"/>
    </source>
</evidence>
<accession>A0ABQ5K4C5</accession>
<reference evidence="4" key="1">
    <citation type="submission" date="2022-03" db="EMBL/GenBank/DDBJ databases">
        <title>Draft genome sequence of Aduncisulcus paluster, a free-living microaerophilic Fornicata.</title>
        <authorList>
            <person name="Yuyama I."/>
            <person name="Kume K."/>
            <person name="Tamura T."/>
            <person name="Inagaki Y."/>
            <person name="Hashimoto T."/>
        </authorList>
    </citation>
    <scope>NUCLEOTIDE SEQUENCE</scope>
    <source>
        <strain evidence="4">NY0171</strain>
    </source>
</reference>
<protein>
    <submittedName>
        <fullName evidence="4">Serine/threonine-protein phosphatase 2A regulatory subunit B'' subunit gamma like protein</fullName>
    </submittedName>
</protein>
<dbReference type="Proteomes" id="UP001057375">
    <property type="component" value="Unassembled WGS sequence"/>
</dbReference>
<evidence type="ECO:0000256" key="1">
    <source>
        <dbReference type="ARBA" id="ARBA00004496"/>
    </source>
</evidence>
<evidence type="ECO:0000256" key="3">
    <source>
        <dbReference type="ARBA" id="ARBA00022837"/>
    </source>
</evidence>
<evidence type="ECO:0000256" key="2">
    <source>
        <dbReference type="ARBA" id="ARBA00022490"/>
    </source>
</evidence>
<dbReference type="Gene3D" id="1.10.238.10">
    <property type="entry name" value="EF-hand"/>
    <property type="match status" value="1"/>
</dbReference>
<dbReference type="SUPFAM" id="SSF47473">
    <property type="entry name" value="EF-hand"/>
    <property type="match status" value="1"/>
</dbReference>
<proteinExistence type="predicted"/>
<sequence length="632" mass="72093">MNLSSLAKRLKDYSSKKSKEPVDPIEIEKETSRILYSKASFSRFSSDYMSKQKDGIIPRFFHKISPEVRQDYIEYHRRTRTALLRKIDSDLLTDEVLAELEKCLSNRCRNAEISALTKKLMLLPEVAQELDEDYSFSPLLLTYNDFVLIGDEMKKKFPETLSLRRYFSPRVFYSLPNASCLFADFKALRSSLTKVIVDQEKKKLAESSSVSAPKSLDNPDIFELVKNLIDRVSTLCSELDECDPSSVIKADDLLYFITRDTHLQRMRISLSIYDSEGAGYLCEEDLDVFVCDSLKSMPEVNALIPVQMEKYYRALVIEYFMFFLDKKRRGIIKVDDLAASPILEKFLDSTAEAIPDELAYFAKDEPPNLRELETLNWLHPKIAVHRIYILFLSLDSDKSGLLTKEDFQAIHDQGLNPVIASRVFYVLRTFDGLLDMKGYIQFLLAVCFPKEERSKRFFFDLFDLTGQGRVTNYDIHSIFKGIAAQINKYSPADEEDIGSEDVITSVFDSLEVRDEERKEGEPRYFELSDVLSSKSGHLYPFLLLSASSFLDYESREKEMLEHFVSHTHMPEEEAILKSIGVKNLDIIIQTHMSFGGPGATRSLVANSSGSTGVSGSLGLDGFAAAFDKIKEM</sequence>
<dbReference type="PANTHER" id="PTHR12085">
    <property type="entry name" value="SERINE/THREONINE-PROTEIN PHOSPHATASE 2A REGULATORY SUBUNIT B'' SUBUNIT GAMMA"/>
    <property type="match status" value="1"/>
</dbReference>
<dbReference type="PROSITE" id="PS00018">
    <property type="entry name" value="EF_HAND_1"/>
    <property type="match status" value="1"/>
</dbReference>
<comment type="subcellular location">
    <subcellularLocation>
        <location evidence="1">Cytoplasm</location>
    </subcellularLocation>
</comment>
<comment type="caution">
    <text evidence="4">The sequence shown here is derived from an EMBL/GenBank/DDBJ whole genome shotgun (WGS) entry which is preliminary data.</text>
</comment>
<dbReference type="InterPro" id="IPR039865">
    <property type="entry name" value="PPP2R3C"/>
</dbReference>
<organism evidence="4 5">
    <name type="scientific">Aduncisulcus paluster</name>
    <dbReference type="NCBI Taxonomy" id="2918883"/>
    <lineage>
        <taxon>Eukaryota</taxon>
        <taxon>Metamonada</taxon>
        <taxon>Carpediemonas-like organisms</taxon>
        <taxon>Aduncisulcus</taxon>
    </lineage>
</organism>
<dbReference type="PANTHER" id="PTHR12085:SF3">
    <property type="entry name" value="SERINE_THREONINE-PROTEIN PHOSPHATASE 2A REGULATORY SUBUNIT B'' SUBUNIT GAMMA"/>
    <property type="match status" value="1"/>
</dbReference>
<dbReference type="EMBL" id="BQXS01012472">
    <property type="protein sequence ID" value="GKT23568.1"/>
    <property type="molecule type" value="Genomic_DNA"/>
</dbReference>
<gene>
    <name evidence="4" type="ORF">ADUPG1_012469</name>
</gene>